<proteinExistence type="predicted"/>
<name>A0ABX8AJM3_9BRAD</name>
<organism evidence="2 3">
    <name type="scientific">Tardiphaga alba</name>
    <dbReference type="NCBI Taxonomy" id="340268"/>
    <lineage>
        <taxon>Bacteria</taxon>
        <taxon>Pseudomonadati</taxon>
        <taxon>Pseudomonadota</taxon>
        <taxon>Alphaproteobacteria</taxon>
        <taxon>Hyphomicrobiales</taxon>
        <taxon>Nitrobacteraceae</taxon>
        <taxon>Tardiphaga</taxon>
    </lineage>
</organism>
<dbReference type="RefSeq" id="WP_211910771.1">
    <property type="nucleotide sequence ID" value="NZ_CP036498.1"/>
</dbReference>
<dbReference type="InterPro" id="IPR005625">
    <property type="entry name" value="PepSY-ass_TM"/>
</dbReference>
<dbReference type="EMBL" id="CP036498">
    <property type="protein sequence ID" value="QUS42035.1"/>
    <property type="molecule type" value="Genomic_DNA"/>
</dbReference>
<dbReference type="PANTHER" id="PTHR34219">
    <property type="entry name" value="IRON-REGULATED INNER MEMBRANE PROTEIN-RELATED"/>
    <property type="match status" value="1"/>
</dbReference>
<sequence>MRPKAQSDVALAKATSPLYAIFWRWHFLAAVIVIPFVLWQSVTGTLYLWSEKWMDVSYPELRFVSPTGQSIAPSEQMAAALALEGAVLPSATSVQQDHGGHAGHVAPIASRDPRPVQQIQLSNDASRSTAVMLMGADGLPYPIFVNPYDGKVLGTLTSGQWLPGITRALHGGWPAGQAGNWLLELGNCWAIVMVVTGMYLWWPRSRGLWRAMWPRLHSGPRVMVRDLHGIVAVAFSGMLLFFLISALPWTSFWGGQVLSGIQVALDQKSPAGFSPGGSSATRMMDIGASIDAAVKSARERGVSGMLTVQMSPWPGAPLFVANRVSSVADDRVLHADPATGRIEKEFRNADLPVIPRMVSVGIHVHQGDFGPVNLWLNTALAVSLTWLSVTGTISWWIRRPKGRIGVPPSGGKPWPSSVVGSVAVAGVILPIFGASVVVIAGAGWFRRHLLYRA</sequence>
<keyword evidence="3" id="KW-1185">Reference proteome</keyword>
<dbReference type="Pfam" id="PF03929">
    <property type="entry name" value="PepSY_TM"/>
    <property type="match status" value="1"/>
</dbReference>
<dbReference type="Proteomes" id="UP000682843">
    <property type="component" value="Chromosome"/>
</dbReference>
<evidence type="ECO:0000256" key="1">
    <source>
        <dbReference type="SAM" id="Phobius"/>
    </source>
</evidence>
<evidence type="ECO:0000313" key="2">
    <source>
        <dbReference type="EMBL" id="QUS42035.1"/>
    </source>
</evidence>
<feature type="transmembrane region" description="Helical" evidence="1">
    <location>
        <begin position="181"/>
        <end position="202"/>
    </location>
</feature>
<dbReference type="PANTHER" id="PTHR34219:SF1">
    <property type="entry name" value="PEPSY DOMAIN-CONTAINING PROTEIN"/>
    <property type="match status" value="1"/>
</dbReference>
<keyword evidence="1" id="KW-0472">Membrane</keyword>
<reference evidence="2 3" key="1">
    <citation type="submission" date="2019-02" db="EMBL/GenBank/DDBJ databases">
        <title>Emended description of the genus Rhodopseudomonas and description of Rhodopseudomonas albus sp. nov., a non-phototrophic, heavy-metal-tolerant bacterium isolated from garden soil.</title>
        <authorList>
            <person name="Bao Z."/>
            <person name="Cao W.W."/>
            <person name="Sato Y."/>
            <person name="Nishizawa T."/>
            <person name="Zhao J."/>
            <person name="Guo Y."/>
            <person name="Ohta H."/>
        </authorList>
    </citation>
    <scope>NUCLEOTIDE SEQUENCE [LARGE SCALE GENOMIC DNA]</scope>
    <source>
        <strain evidence="2 3">SK50-23</strain>
    </source>
</reference>
<keyword evidence="1" id="KW-0812">Transmembrane</keyword>
<feature type="transmembrane region" description="Helical" evidence="1">
    <location>
        <begin position="418"/>
        <end position="445"/>
    </location>
</feature>
<feature type="transmembrane region" description="Helical" evidence="1">
    <location>
        <begin position="374"/>
        <end position="397"/>
    </location>
</feature>
<feature type="transmembrane region" description="Helical" evidence="1">
    <location>
        <begin position="223"/>
        <end position="244"/>
    </location>
</feature>
<evidence type="ECO:0000313" key="3">
    <source>
        <dbReference type="Proteomes" id="UP000682843"/>
    </source>
</evidence>
<accession>A0ABX8AJM3</accession>
<protein>
    <submittedName>
        <fullName evidence="2">PepSY domain-containing protein</fullName>
    </submittedName>
</protein>
<keyword evidence="1" id="KW-1133">Transmembrane helix</keyword>
<feature type="transmembrane region" description="Helical" evidence="1">
    <location>
        <begin position="21"/>
        <end position="49"/>
    </location>
</feature>
<gene>
    <name evidence="2" type="ORF">RPMA_26820</name>
</gene>